<keyword evidence="3" id="KW-0346">Stress response</keyword>
<evidence type="ECO:0000313" key="4">
    <source>
        <dbReference type="Proteomes" id="UP000199087"/>
    </source>
</evidence>
<dbReference type="RefSeq" id="WP_090635644.1">
    <property type="nucleotide sequence ID" value="NZ_CVRB01000003.1"/>
</dbReference>
<feature type="domain" description="SHSP" evidence="2">
    <location>
        <begin position="28"/>
        <end position="129"/>
    </location>
</feature>
<evidence type="ECO:0000259" key="2">
    <source>
        <dbReference type="PROSITE" id="PS01031"/>
    </source>
</evidence>
<evidence type="ECO:0000313" key="3">
    <source>
        <dbReference type="EMBL" id="CRK83306.1"/>
    </source>
</evidence>
<reference evidence="4" key="1">
    <citation type="submission" date="2015-05" db="EMBL/GenBank/DDBJ databases">
        <authorList>
            <person name="Urmite Genomes"/>
        </authorList>
    </citation>
    <scope>NUCLEOTIDE SEQUENCE [LARGE SCALE GENOMIC DNA]</scope>
    <source>
        <strain evidence="4">LF1</strain>
    </source>
</reference>
<evidence type="ECO:0000256" key="1">
    <source>
        <dbReference type="PROSITE-ProRule" id="PRU00285"/>
    </source>
</evidence>
<dbReference type="Gene3D" id="2.60.40.790">
    <property type="match status" value="1"/>
</dbReference>
<comment type="similarity">
    <text evidence="1">Belongs to the small heat shock protein (HSP20) family.</text>
</comment>
<dbReference type="OrthoDB" id="2942082at2"/>
<protein>
    <submittedName>
        <fullName evidence="3">Small heat shock protein</fullName>
    </submittedName>
</protein>
<keyword evidence="4" id="KW-1185">Reference proteome</keyword>
<dbReference type="Proteomes" id="UP000199087">
    <property type="component" value="Unassembled WGS sequence"/>
</dbReference>
<dbReference type="AlphaFoldDB" id="A0A0U1NZ99"/>
<name>A0A0U1NZ99_9BACI</name>
<dbReference type="EMBL" id="CVRB01000003">
    <property type="protein sequence ID" value="CRK83306.1"/>
    <property type="molecule type" value="Genomic_DNA"/>
</dbReference>
<dbReference type="SUPFAM" id="SSF49764">
    <property type="entry name" value="HSP20-like chaperones"/>
    <property type="match status" value="1"/>
</dbReference>
<dbReference type="CDD" id="cd06464">
    <property type="entry name" value="ACD_sHsps-like"/>
    <property type="match status" value="1"/>
</dbReference>
<proteinExistence type="inferred from homology"/>
<gene>
    <name evidence="3" type="ORF">BN000_03269</name>
</gene>
<dbReference type="InterPro" id="IPR008978">
    <property type="entry name" value="HSP20-like_chaperone"/>
</dbReference>
<sequence length="129" mass="15053">MIAKNDDSINYAEMEKWLNNYFLDPLTSYLDQTQFQIDLYETNKEWIVEAILSEYDASEITVLIEKEKLTITAMIPTPSKQSQKRIRVIEFPFQVISQKVTATFMEGILEIFISKTDGEVANNRYITLQ</sequence>
<dbReference type="STRING" id="1499688.BN000_03269"/>
<dbReference type="PROSITE" id="PS01031">
    <property type="entry name" value="SHSP"/>
    <property type="match status" value="1"/>
</dbReference>
<dbReference type="InterPro" id="IPR002068">
    <property type="entry name" value="A-crystallin/Hsp20_dom"/>
</dbReference>
<organism evidence="3 4">
    <name type="scientific">Neobacillus massiliamazoniensis</name>
    <dbReference type="NCBI Taxonomy" id="1499688"/>
    <lineage>
        <taxon>Bacteria</taxon>
        <taxon>Bacillati</taxon>
        <taxon>Bacillota</taxon>
        <taxon>Bacilli</taxon>
        <taxon>Bacillales</taxon>
        <taxon>Bacillaceae</taxon>
        <taxon>Neobacillus</taxon>
    </lineage>
</organism>
<accession>A0A0U1NZ99</accession>